<proteinExistence type="predicted"/>
<dbReference type="InterPro" id="IPR028098">
    <property type="entry name" value="Glyco_trans_4-like_N"/>
</dbReference>
<dbReference type="Pfam" id="PF13439">
    <property type="entry name" value="Glyco_transf_4"/>
    <property type="match status" value="1"/>
</dbReference>
<dbReference type="Proteomes" id="UP001527099">
    <property type="component" value="Unassembled WGS sequence"/>
</dbReference>
<accession>A0ABT4GNH1</accession>
<evidence type="ECO:0000313" key="3">
    <source>
        <dbReference type="EMBL" id="MCY9697759.1"/>
    </source>
</evidence>
<dbReference type="EMBL" id="JAMDMX010000164">
    <property type="protein sequence ID" value="MCY9697759.1"/>
    <property type="molecule type" value="Genomic_DNA"/>
</dbReference>
<evidence type="ECO:0000259" key="1">
    <source>
        <dbReference type="Pfam" id="PF00534"/>
    </source>
</evidence>
<reference evidence="3 4" key="1">
    <citation type="submission" date="2022-05" db="EMBL/GenBank/DDBJ databases">
        <title>Genome Sequencing of Bee-Associated Microbes.</title>
        <authorList>
            <person name="Dunlap C."/>
        </authorList>
    </citation>
    <scope>NUCLEOTIDE SEQUENCE [LARGE SCALE GENOMIC DNA]</scope>
    <source>
        <strain evidence="3 4">NRRL B-14421</strain>
    </source>
</reference>
<evidence type="ECO:0000313" key="4">
    <source>
        <dbReference type="Proteomes" id="UP001527099"/>
    </source>
</evidence>
<dbReference type="Gene3D" id="3.40.50.2000">
    <property type="entry name" value="Glycogen Phosphorylase B"/>
    <property type="match status" value="2"/>
</dbReference>
<dbReference type="InterPro" id="IPR001296">
    <property type="entry name" value="Glyco_trans_1"/>
</dbReference>
<dbReference type="Pfam" id="PF00534">
    <property type="entry name" value="Glycos_transf_1"/>
    <property type="match status" value="1"/>
</dbReference>
<dbReference type="RefSeq" id="WP_268618365.1">
    <property type="nucleotide sequence ID" value="NZ_JAMDMX010000164.1"/>
</dbReference>
<comment type="caution">
    <text evidence="3">The sequence shown here is derived from an EMBL/GenBank/DDBJ whole genome shotgun (WGS) entry which is preliminary data.</text>
</comment>
<evidence type="ECO:0000259" key="2">
    <source>
        <dbReference type="Pfam" id="PF13439"/>
    </source>
</evidence>
<dbReference type="PANTHER" id="PTHR45947">
    <property type="entry name" value="SULFOQUINOVOSYL TRANSFERASE SQD2"/>
    <property type="match status" value="1"/>
</dbReference>
<sequence>MHILIIAPEQIPVPPPVGGSVEHCIYQIAKKISTKHTVTIISRHRANYPKKSNLGHITILRVPGANKQAYLSNVLKTVKGHHYDRIQIDNRPRFVHAVRKVFPHTPISVFLHSTTFISPPMTSKRQAASDLSRANRIIGNSLSLQNHLKRNFPKISHKVRYVHLGVDLSQFRPRKEKKYSTGGRRPFVILFAGRLIPRKGIPVLMKATQIVRKSIPSATLHIAGGTGKPSYKQYLKQLASSLRIPVKFKGYVSRSQMPRFYQSGDCFVCPSQGHEAFGLVNVEAMASGIPAIASRNGGIPEIIRHEHNGLLVTNYRSPEAFAREIIKLAKDPSKAKRLANQARLDVARKFSWRATASKLEKIYSTKTTI</sequence>
<feature type="domain" description="Glycosyltransferase subfamily 4-like N-terminal" evidence="2">
    <location>
        <begin position="21"/>
        <end position="169"/>
    </location>
</feature>
<dbReference type="SUPFAM" id="SSF53756">
    <property type="entry name" value="UDP-Glycosyltransferase/glycogen phosphorylase"/>
    <property type="match status" value="1"/>
</dbReference>
<gene>
    <name evidence="3" type="ORF">M5X19_33615</name>
</gene>
<dbReference type="InterPro" id="IPR050194">
    <property type="entry name" value="Glycosyltransferase_grp1"/>
</dbReference>
<keyword evidence="4" id="KW-1185">Reference proteome</keyword>
<protein>
    <submittedName>
        <fullName evidence="3">Glycosyltransferase family 4 protein</fullName>
    </submittedName>
</protein>
<dbReference type="CDD" id="cd03801">
    <property type="entry name" value="GT4_PimA-like"/>
    <property type="match status" value="1"/>
</dbReference>
<name>A0ABT4GNH1_9BACL</name>
<dbReference type="PANTHER" id="PTHR45947:SF3">
    <property type="entry name" value="SULFOQUINOVOSYL TRANSFERASE SQD2"/>
    <property type="match status" value="1"/>
</dbReference>
<organism evidence="3 4">
    <name type="scientific">Paenibacillus alginolyticus</name>
    <dbReference type="NCBI Taxonomy" id="59839"/>
    <lineage>
        <taxon>Bacteria</taxon>
        <taxon>Bacillati</taxon>
        <taxon>Bacillota</taxon>
        <taxon>Bacilli</taxon>
        <taxon>Bacillales</taxon>
        <taxon>Paenibacillaceae</taxon>
        <taxon>Paenibacillus</taxon>
    </lineage>
</organism>
<feature type="domain" description="Glycosyl transferase family 1" evidence="1">
    <location>
        <begin position="185"/>
        <end position="343"/>
    </location>
</feature>